<organism evidence="2 3">
    <name type="scientific">Mytilus galloprovincialis</name>
    <name type="common">Mediterranean mussel</name>
    <dbReference type="NCBI Taxonomy" id="29158"/>
    <lineage>
        <taxon>Eukaryota</taxon>
        <taxon>Metazoa</taxon>
        <taxon>Spiralia</taxon>
        <taxon>Lophotrochozoa</taxon>
        <taxon>Mollusca</taxon>
        <taxon>Bivalvia</taxon>
        <taxon>Autobranchia</taxon>
        <taxon>Pteriomorphia</taxon>
        <taxon>Mytilida</taxon>
        <taxon>Mytiloidea</taxon>
        <taxon>Mytilidae</taxon>
        <taxon>Mytilinae</taxon>
        <taxon>Mytilus</taxon>
    </lineage>
</organism>
<keyword evidence="1" id="KW-1133">Transmembrane helix</keyword>
<proteinExistence type="predicted"/>
<evidence type="ECO:0000313" key="2">
    <source>
        <dbReference type="EMBL" id="VDH97625.1"/>
    </source>
</evidence>
<evidence type="ECO:0000256" key="1">
    <source>
        <dbReference type="SAM" id="Phobius"/>
    </source>
</evidence>
<comment type="caution">
    <text evidence="2">The sequence shown here is derived from an EMBL/GenBank/DDBJ whole genome shotgun (WGS) entry which is preliminary data.</text>
</comment>
<dbReference type="AlphaFoldDB" id="A0A8B6BYM2"/>
<name>A0A8B6BYM2_MYTGA</name>
<dbReference type="EMBL" id="UYJE01000928">
    <property type="protein sequence ID" value="VDH97625.1"/>
    <property type="molecule type" value="Genomic_DNA"/>
</dbReference>
<gene>
    <name evidence="2" type="ORF">MGAL_10B068752</name>
</gene>
<dbReference type="Proteomes" id="UP000596742">
    <property type="component" value="Unassembled WGS sequence"/>
</dbReference>
<sequence>MSLQIARLAGLRMVRNGVRNIAGSATAGAAGAAGASFLAANVASTCLSSTAGVVYISDKFKVRNDPIFMKTDIKV</sequence>
<accession>A0A8B6BYM2</accession>
<protein>
    <submittedName>
        <fullName evidence="2">Uncharacterized protein</fullName>
    </submittedName>
</protein>
<evidence type="ECO:0000313" key="3">
    <source>
        <dbReference type="Proteomes" id="UP000596742"/>
    </source>
</evidence>
<feature type="transmembrane region" description="Helical" evidence="1">
    <location>
        <begin position="21"/>
        <end position="40"/>
    </location>
</feature>
<reference evidence="2" key="1">
    <citation type="submission" date="2018-11" db="EMBL/GenBank/DDBJ databases">
        <authorList>
            <person name="Alioto T."/>
            <person name="Alioto T."/>
        </authorList>
    </citation>
    <scope>NUCLEOTIDE SEQUENCE</scope>
</reference>
<keyword evidence="3" id="KW-1185">Reference proteome</keyword>
<keyword evidence="1" id="KW-0472">Membrane</keyword>
<keyword evidence="1" id="KW-0812">Transmembrane</keyword>